<dbReference type="Pfam" id="PF11617">
    <property type="entry name" value="Cu-binding_MopE"/>
    <property type="match status" value="1"/>
</dbReference>
<dbReference type="EMBL" id="CP012333">
    <property type="protein sequence ID" value="AKV03518.1"/>
    <property type="molecule type" value="Genomic_DNA"/>
</dbReference>
<gene>
    <name evidence="1" type="ORF">AKJ09_10181</name>
</gene>
<dbReference type="Proteomes" id="UP000064967">
    <property type="component" value="Chromosome"/>
</dbReference>
<dbReference type="KEGG" id="llu:AKJ09_10181"/>
<dbReference type="OrthoDB" id="5488288at2"/>
<reference evidence="1 2" key="1">
    <citation type="submission" date="2015-08" db="EMBL/GenBank/DDBJ databases">
        <authorList>
            <person name="Babu N.S."/>
            <person name="Beckwith C.J."/>
            <person name="Beseler K.G."/>
            <person name="Brison A."/>
            <person name="Carone J.V."/>
            <person name="Caskin T.P."/>
            <person name="Diamond M."/>
            <person name="Durham M.E."/>
            <person name="Foxe J.M."/>
            <person name="Go M."/>
            <person name="Henderson B.A."/>
            <person name="Jones I.B."/>
            <person name="McGettigan J.A."/>
            <person name="Micheletti S.J."/>
            <person name="Nasrallah M.E."/>
            <person name="Ortiz D."/>
            <person name="Piller C.R."/>
            <person name="Privatt S.R."/>
            <person name="Schneider S.L."/>
            <person name="Sharp S."/>
            <person name="Smith T.C."/>
            <person name="Stanton J.D."/>
            <person name="Ullery H.E."/>
            <person name="Wilson R.J."/>
            <person name="Serrano M.G."/>
            <person name="Buck G."/>
            <person name="Lee V."/>
            <person name="Wang Y."/>
            <person name="Carvalho R."/>
            <person name="Voegtly L."/>
            <person name="Shi R."/>
            <person name="Duckworth R."/>
            <person name="Johnson A."/>
            <person name="Loviza R."/>
            <person name="Walstead R."/>
            <person name="Shah Z."/>
            <person name="Kiflezghi M."/>
            <person name="Wade K."/>
            <person name="Ball S.L."/>
            <person name="Bradley K.W."/>
            <person name="Asai D.J."/>
            <person name="Bowman C.A."/>
            <person name="Russell D.A."/>
            <person name="Pope W.H."/>
            <person name="Jacobs-Sera D."/>
            <person name="Hendrix R.W."/>
            <person name="Hatfull G.F."/>
        </authorList>
    </citation>
    <scope>NUCLEOTIDE SEQUENCE [LARGE SCALE GENOMIC DNA]</scope>
    <source>
        <strain evidence="1 2">DSM 27648</strain>
    </source>
</reference>
<name>A0A0K1QCR2_9BACT</name>
<evidence type="ECO:0000313" key="2">
    <source>
        <dbReference type="Proteomes" id="UP000064967"/>
    </source>
</evidence>
<sequence length="718" mass="73892">MSSRVRTSGIVAIFVGAFVTSLLHAGCGKDSPDLFVQPYDAGLEADAVTPDATPDLDPTLGGPCSEDSQCDDAIPCTFDRCDLTLSRCRNVPDDTVCADDVYCNGQEKCVLRIGCTAGSVMTCQDDSPCTIDRCVEATKTCEHSPRDVDGDGDPDNHCVGSRDCDDTDPTVSSLHAEVCGNFKDDNCDGQIDETPCVKAQSDVCETAFEVTTSGTYLLTSVGSKKDYATTCSVKTPAAAQDVVVAATAPGAPGGPPSDIAFWVTAQSAANEVAIALQSTCGQTASETSCGHVAGVANARAIARSVPAGSKVYAIVTTQREGPVDVKVDFSAPTSAPTNETCDAPVTVIPDVPFVVSLVDAKKDLPSGCLSAKTGELTYAFTLDTPRDVKIFASTIAGSGQPMVTMRDVNCATDELRCRVGPTPPVFARSLPAGTHVFAVAGTSQLDASVVVKTFAPTPTPPNQSCSTAPKIDANGSVTVDLGGQEDAIKNGCFPGGPAAAYELTLTEASDVLVIGRFGPNDQGAVSLNTAACTPSNVVACTSGLTPVRISKRNLPPGSYRVVIADALGQNARLDVLVRKATAPTPVSGADDCAAPGTIDGSGGFYTGDTTNATANFSAACDSPGQPIGGANDQVMRLDLAAPKRVVFDMSGSLYTTLLDIRQGSTCPGIEVPDACYVGAGGGRSFLDTKLAAGTYWVQIDGFAGDHGPWNLDVRVLPP</sequence>
<dbReference type="RefSeq" id="WP_146654278.1">
    <property type="nucleotide sequence ID" value="NZ_CP012333.1"/>
</dbReference>
<dbReference type="STRING" id="1391654.AKJ09_10181"/>
<keyword evidence="2" id="KW-1185">Reference proteome</keyword>
<dbReference type="InterPro" id="IPR021655">
    <property type="entry name" value="Put_metal-bd"/>
</dbReference>
<proteinExistence type="predicted"/>
<dbReference type="AlphaFoldDB" id="A0A0K1QCR2"/>
<evidence type="ECO:0000313" key="1">
    <source>
        <dbReference type="EMBL" id="AKV03518.1"/>
    </source>
</evidence>
<accession>A0A0K1QCR2</accession>
<protein>
    <submittedName>
        <fullName evidence="1">Uncharacterized protein</fullName>
    </submittedName>
</protein>
<organism evidence="1 2">
    <name type="scientific">Labilithrix luteola</name>
    <dbReference type="NCBI Taxonomy" id="1391654"/>
    <lineage>
        <taxon>Bacteria</taxon>
        <taxon>Pseudomonadati</taxon>
        <taxon>Myxococcota</taxon>
        <taxon>Polyangia</taxon>
        <taxon>Polyangiales</taxon>
        <taxon>Labilitrichaceae</taxon>
        <taxon>Labilithrix</taxon>
    </lineage>
</organism>